<sequence>MVAQSAFRVFEKMSNSSISILLSLVTYSSHHACLQPHTRSLARWATGSPTSEVCPDEHARRILEDQRVFFIPQGQASVWRLKVEGRAGNAGKQQRRKETGRE</sequence>
<comment type="caution">
    <text evidence="1">The sequence shown here is derived from an EMBL/GenBank/DDBJ whole genome shotgun (WGS) entry which is preliminary data.</text>
</comment>
<evidence type="ECO:0008006" key="3">
    <source>
        <dbReference type="Google" id="ProtNLM"/>
    </source>
</evidence>
<accession>A0AAV4HZR0</accession>
<proteinExistence type="predicted"/>
<name>A0AAV4HZR0_9GAST</name>
<evidence type="ECO:0000313" key="1">
    <source>
        <dbReference type="EMBL" id="GFS02217.1"/>
    </source>
</evidence>
<dbReference type="Proteomes" id="UP000762676">
    <property type="component" value="Unassembled WGS sequence"/>
</dbReference>
<gene>
    <name evidence="1" type="ORF">ElyMa_002858800</name>
</gene>
<dbReference type="AlphaFoldDB" id="A0AAV4HZR0"/>
<keyword evidence="2" id="KW-1185">Reference proteome</keyword>
<organism evidence="1 2">
    <name type="scientific">Elysia marginata</name>
    <dbReference type="NCBI Taxonomy" id="1093978"/>
    <lineage>
        <taxon>Eukaryota</taxon>
        <taxon>Metazoa</taxon>
        <taxon>Spiralia</taxon>
        <taxon>Lophotrochozoa</taxon>
        <taxon>Mollusca</taxon>
        <taxon>Gastropoda</taxon>
        <taxon>Heterobranchia</taxon>
        <taxon>Euthyneura</taxon>
        <taxon>Panpulmonata</taxon>
        <taxon>Sacoglossa</taxon>
        <taxon>Placobranchoidea</taxon>
        <taxon>Plakobranchidae</taxon>
        <taxon>Elysia</taxon>
    </lineage>
</organism>
<protein>
    <recommendedName>
        <fullName evidence="3">Secreted protein</fullName>
    </recommendedName>
</protein>
<dbReference type="EMBL" id="BMAT01005907">
    <property type="protein sequence ID" value="GFS02217.1"/>
    <property type="molecule type" value="Genomic_DNA"/>
</dbReference>
<evidence type="ECO:0000313" key="2">
    <source>
        <dbReference type="Proteomes" id="UP000762676"/>
    </source>
</evidence>
<reference evidence="1 2" key="1">
    <citation type="journal article" date="2021" name="Elife">
        <title>Chloroplast acquisition without the gene transfer in kleptoplastic sea slugs, Plakobranchus ocellatus.</title>
        <authorList>
            <person name="Maeda T."/>
            <person name="Takahashi S."/>
            <person name="Yoshida T."/>
            <person name="Shimamura S."/>
            <person name="Takaki Y."/>
            <person name="Nagai Y."/>
            <person name="Toyoda A."/>
            <person name="Suzuki Y."/>
            <person name="Arimoto A."/>
            <person name="Ishii H."/>
            <person name="Satoh N."/>
            <person name="Nishiyama T."/>
            <person name="Hasebe M."/>
            <person name="Maruyama T."/>
            <person name="Minagawa J."/>
            <person name="Obokata J."/>
            <person name="Shigenobu S."/>
        </authorList>
    </citation>
    <scope>NUCLEOTIDE SEQUENCE [LARGE SCALE GENOMIC DNA]</scope>
</reference>